<name>A0A1V9XLT1_9ACAR</name>
<dbReference type="PANTHER" id="PTHR14418:SF5">
    <property type="entry name" value="CONDENSIN COMPLEX SUBUNIT 3"/>
    <property type="match status" value="1"/>
</dbReference>
<dbReference type="GO" id="GO:0005737">
    <property type="term" value="C:cytoplasm"/>
    <property type="evidence" value="ECO:0007669"/>
    <property type="project" value="TreeGrafter"/>
</dbReference>
<dbReference type="GO" id="GO:0007076">
    <property type="term" value="P:mitotic chromosome condensation"/>
    <property type="evidence" value="ECO:0007669"/>
    <property type="project" value="InterPro"/>
</dbReference>
<accession>A0A1V9XLT1</accession>
<dbReference type="PANTHER" id="PTHR14418">
    <property type="entry name" value="CONDENSIN COMPLEX SUBUNIT 3-RELATED"/>
    <property type="match status" value="1"/>
</dbReference>
<keyword evidence="2" id="KW-1185">Reference proteome</keyword>
<dbReference type="OrthoDB" id="27187at2759"/>
<dbReference type="GO" id="GO:0000796">
    <property type="term" value="C:condensin complex"/>
    <property type="evidence" value="ECO:0007669"/>
    <property type="project" value="InterPro"/>
</dbReference>
<dbReference type="STRING" id="418985.A0A1V9XLT1"/>
<dbReference type="Proteomes" id="UP000192247">
    <property type="component" value="Unassembled WGS sequence"/>
</dbReference>
<dbReference type="AlphaFoldDB" id="A0A1V9XLT1"/>
<evidence type="ECO:0000313" key="1">
    <source>
        <dbReference type="EMBL" id="OQR74373.1"/>
    </source>
</evidence>
<evidence type="ECO:0000313" key="2">
    <source>
        <dbReference type="Proteomes" id="UP000192247"/>
    </source>
</evidence>
<proteinExistence type="predicted"/>
<dbReference type="EMBL" id="MNPL01008105">
    <property type="protein sequence ID" value="OQR74373.1"/>
    <property type="molecule type" value="Genomic_DNA"/>
</dbReference>
<gene>
    <name evidence="1" type="ORF">BIW11_09123</name>
</gene>
<dbReference type="InterPro" id="IPR027165">
    <property type="entry name" value="CND3"/>
</dbReference>
<reference evidence="1 2" key="1">
    <citation type="journal article" date="2017" name="Gigascience">
        <title>Draft genome of the honey bee ectoparasitic mite, Tropilaelaps mercedesae, is shaped by the parasitic life history.</title>
        <authorList>
            <person name="Dong X."/>
            <person name="Armstrong S.D."/>
            <person name="Xia D."/>
            <person name="Makepeace B.L."/>
            <person name="Darby A.C."/>
            <person name="Kadowaki T."/>
        </authorList>
    </citation>
    <scope>NUCLEOTIDE SEQUENCE [LARGE SCALE GENOMIC DNA]</scope>
    <source>
        <strain evidence="1">Wuxi-XJTLU</strain>
    </source>
</reference>
<sequence length="276" mass="30760">MDVSTSVRKQVYKVYAKRIKLRVLQLIDRTHILSRGFADRSPAVVQVVTDELLPAWLSQCGGSLLTILDNLDPYHKPETTMRVIDVLLERAYQQETLEELVNEFVTSHILTTTNGLSTSGTSVALSLNSSGKESTMSEETTTAQQTSLDRKGILTAPAIMLWRGLCTFLKKHSDDFLCHGLLFKVIPETGRLADLMVRTVGHTEGVPKLDALEVVNHRLVCTQLILLLGHADFSDFAGKSRLSEAIKTFLAQPNMEHFFEPMVSAIQPLTAWVILR</sequence>
<comment type="caution">
    <text evidence="1">The sequence shown here is derived from an EMBL/GenBank/DDBJ whole genome shotgun (WGS) entry which is preliminary data.</text>
</comment>
<protein>
    <submittedName>
        <fullName evidence="1">Condensin complex subunit 3-like</fullName>
    </submittedName>
</protein>
<dbReference type="GO" id="GO:0000793">
    <property type="term" value="C:condensed chromosome"/>
    <property type="evidence" value="ECO:0007669"/>
    <property type="project" value="TreeGrafter"/>
</dbReference>
<dbReference type="InParanoid" id="A0A1V9XLT1"/>
<organism evidence="1 2">
    <name type="scientific">Tropilaelaps mercedesae</name>
    <dbReference type="NCBI Taxonomy" id="418985"/>
    <lineage>
        <taxon>Eukaryota</taxon>
        <taxon>Metazoa</taxon>
        <taxon>Ecdysozoa</taxon>
        <taxon>Arthropoda</taxon>
        <taxon>Chelicerata</taxon>
        <taxon>Arachnida</taxon>
        <taxon>Acari</taxon>
        <taxon>Parasitiformes</taxon>
        <taxon>Mesostigmata</taxon>
        <taxon>Gamasina</taxon>
        <taxon>Dermanyssoidea</taxon>
        <taxon>Laelapidae</taxon>
        <taxon>Tropilaelaps</taxon>
    </lineage>
</organism>